<evidence type="ECO:0000256" key="1">
    <source>
        <dbReference type="SAM" id="MobiDB-lite"/>
    </source>
</evidence>
<proteinExistence type="predicted"/>
<keyword evidence="3" id="KW-1185">Reference proteome</keyword>
<dbReference type="AlphaFoldDB" id="A0ABD5SFW8"/>
<dbReference type="RefSeq" id="WP_273737074.1">
    <property type="nucleotide sequence ID" value="NZ_JAQIVI010000034.1"/>
</dbReference>
<feature type="compositionally biased region" description="Acidic residues" evidence="1">
    <location>
        <begin position="13"/>
        <end position="22"/>
    </location>
</feature>
<protein>
    <submittedName>
        <fullName evidence="2">Acyl-CoA dehydrogenase</fullName>
    </submittedName>
</protein>
<dbReference type="Pfam" id="PF25925">
    <property type="entry name" value="DUF7970"/>
    <property type="match status" value="1"/>
</dbReference>
<evidence type="ECO:0000313" key="2">
    <source>
        <dbReference type="EMBL" id="MFC6763972.1"/>
    </source>
</evidence>
<dbReference type="Proteomes" id="UP001596383">
    <property type="component" value="Unassembled WGS sequence"/>
</dbReference>
<feature type="compositionally biased region" description="Basic and acidic residues" evidence="1">
    <location>
        <begin position="23"/>
        <end position="40"/>
    </location>
</feature>
<organism evidence="2 3">
    <name type="scientific">Natrinema soli</name>
    <dbReference type="NCBI Taxonomy" id="1930624"/>
    <lineage>
        <taxon>Archaea</taxon>
        <taxon>Methanobacteriati</taxon>
        <taxon>Methanobacteriota</taxon>
        <taxon>Stenosarchaea group</taxon>
        <taxon>Halobacteria</taxon>
        <taxon>Halobacteriales</taxon>
        <taxon>Natrialbaceae</taxon>
        <taxon>Natrinema</taxon>
    </lineage>
</organism>
<dbReference type="InterPro" id="IPR058276">
    <property type="entry name" value="DUF7970"/>
</dbReference>
<comment type="caution">
    <text evidence="2">The sequence shown here is derived from an EMBL/GenBank/DDBJ whole genome shotgun (WGS) entry which is preliminary data.</text>
</comment>
<name>A0ABD5SFW8_9EURY</name>
<accession>A0ABD5SFW8</accession>
<feature type="compositionally biased region" description="Low complexity" evidence="1">
    <location>
        <begin position="1"/>
        <end position="12"/>
    </location>
</feature>
<gene>
    <name evidence="2" type="ORF">ACFQE6_02580</name>
</gene>
<evidence type="ECO:0000313" key="3">
    <source>
        <dbReference type="Proteomes" id="UP001596383"/>
    </source>
</evidence>
<sequence>MPMKKGSGSLDFSGDDSDEPDDDPRRPDSSDDGRGDRADPQSEPTTTEPEPEPDDEHEYPYFVRRSKVGDERDERIEVHLRSDVSDQESAFRNDLADALETGEVSKTDAREFALKYAFENPEAVAELMRSEGYGITD</sequence>
<dbReference type="EMBL" id="JBHSWV010000034">
    <property type="protein sequence ID" value="MFC6763972.1"/>
    <property type="molecule type" value="Genomic_DNA"/>
</dbReference>
<feature type="region of interest" description="Disordered" evidence="1">
    <location>
        <begin position="1"/>
        <end position="61"/>
    </location>
</feature>
<reference evidence="2 3" key="1">
    <citation type="journal article" date="2019" name="Int. J. Syst. Evol. Microbiol.">
        <title>The Global Catalogue of Microorganisms (GCM) 10K type strain sequencing project: providing services to taxonomists for standard genome sequencing and annotation.</title>
        <authorList>
            <consortium name="The Broad Institute Genomics Platform"/>
            <consortium name="The Broad Institute Genome Sequencing Center for Infectious Disease"/>
            <person name="Wu L."/>
            <person name="Ma J."/>
        </authorList>
    </citation>
    <scope>NUCLEOTIDE SEQUENCE [LARGE SCALE GENOMIC DNA]</scope>
    <source>
        <strain evidence="2 3">LMG 29247</strain>
    </source>
</reference>